<dbReference type="PANTHER" id="PTHR32343">
    <property type="entry name" value="SERINE/ARGININE-RICH SPLICING FACTOR"/>
    <property type="match status" value="1"/>
</dbReference>
<dbReference type="InterPro" id="IPR035979">
    <property type="entry name" value="RBD_domain_sf"/>
</dbReference>
<accession>A0A9N9G669</accession>
<reference evidence="4" key="1">
    <citation type="submission" date="2021-06" db="EMBL/GenBank/DDBJ databases">
        <authorList>
            <person name="Kallberg Y."/>
            <person name="Tangrot J."/>
            <person name="Rosling A."/>
        </authorList>
    </citation>
    <scope>NUCLEOTIDE SEQUENCE</scope>
    <source>
        <strain evidence="4">BR232B</strain>
    </source>
</reference>
<dbReference type="PROSITE" id="PS50102">
    <property type="entry name" value="RRM"/>
    <property type="match status" value="2"/>
</dbReference>
<gene>
    <name evidence="4" type="ORF">PBRASI_LOCUS6563</name>
</gene>
<evidence type="ECO:0000313" key="5">
    <source>
        <dbReference type="Proteomes" id="UP000789739"/>
    </source>
</evidence>
<dbReference type="SMART" id="SM00360">
    <property type="entry name" value="RRM"/>
    <property type="match status" value="2"/>
</dbReference>
<feature type="domain" description="RRM" evidence="3">
    <location>
        <begin position="154"/>
        <end position="229"/>
    </location>
</feature>
<dbReference type="Pfam" id="PF00076">
    <property type="entry name" value="RRM_1"/>
    <property type="match status" value="2"/>
</dbReference>
<evidence type="ECO:0000256" key="1">
    <source>
        <dbReference type="PROSITE-ProRule" id="PRU00176"/>
    </source>
</evidence>
<dbReference type="EMBL" id="CAJVPI010000883">
    <property type="protein sequence ID" value="CAG8579936.1"/>
    <property type="molecule type" value="Genomic_DNA"/>
</dbReference>
<keyword evidence="5" id="KW-1185">Reference proteome</keyword>
<proteinExistence type="predicted"/>
<dbReference type="PANTHER" id="PTHR32343:SF22">
    <property type="entry name" value="LD29830P"/>
    <property type="match status" value="1"/>
</dbReference>
<name>A0A9N9G669_9GLOM</name>
<dbReference type="SUPFAM" id="SSF54928">
    <property type="entry name" value="RNA-binding domain, RBD"/>
    <property type="match status" value="2"/>
</dbReference>
<dbReference type="OrthoDB" id="4726at2759"/>
<evidence type="ECO:0000256" key="2">
    <source>
        <dbReference type="SAM" id="MobiDB-lite"/>
    </source>
</evidence>
<feature type="compositionally biased region" description="Basic and acidic residues" evidence="2">
    <location>
        <begin position="330"/>
        <end position="339"/>
    </location>
</feature>
<comment type="caution">
    <text evidence="4">The sequence shown here is derived from an EMBL/GenBank/DDBJ whole genome shotgun (WGS) entry which is preliminary data.</text>
</comment>
<organism evidence="4 5">
    <name type="scientific">Paraglomus brasilianum</name>
    <dbReference type="NCBI Taxonomy" id="144538"/>
    <lineage>
        <taxon>Eukaryota</taxon>
        <taxon>Fungi</taxon>
        <taxon>Fungi incertae sedis</taxon>
        <taxon>Mucoromycota</taxon>
        <taxon>Glomeromycotina</taxon>
        <taxon>Glomeromycetes</taxon>
        <taxon>Paraglomerales</taxon>
        <taxon>Paraglomeraceae</taxon>
        <taxon>Paraglomus</taxon>
    </lineage>
</organism>
<dbReference type="Gene3D" id="3.30.70.330">
    <property type="match status" value="2"/>
</dbReference>
<dbReference type="AlphaFoldDB" id="A0A9N9G669"/>
<dbReference type="GO" id="GO:0003723">
    <property type="term" value="F:RNA binding"/>
    <property type="evidence" value="ECO:0007669"/>
    <property type="project" value="UniProtKB-UniRule"/>
</dbReference>
<feature type="domain" description="RRM" evidence="3">
    <location>
        <begin position="5"/>
        <end position="81"/>
    </location>
</feature>
<feature type="compositionally biased region" description="Basic and acidic residues" evidence="2">
    <location>
        <begin position="267"/>
        <end position="283"/>
    </location>
</feature>
<keyword evidence="1" id="KW-0694">RNA-binding</keyword>
<evidence type="ECO:0000313" key="4">
    <source>
        <dbReference type="EMBL" id="CAG8579936.1"/>
    </source>
</evidence>
<evidence type="ECO:0000259" key="3">
    <source>
        <dbReference type="PROSITE" id="PS50102"/>
    </source>
</evidence>
<dbReference type="InterPro" id="IPR000504">
    <property type="entry name" value="RRM_dom"/>
</dbReference>
<feature type="region of interest" description="Disordered" evidence="2">
    <location>
        <begin position="259"/>
        <end position="339"/>
    </location>
</feature>
<sequence>MSVDNVVKVANISSKVTEPILRQMFEFLGEISILKLYNSPHGDGVQECIVEFETSEAAVTALHLTGVELGDRTLVVSSTTAPSNLNDYSQSTHPILLTTRTQVQRTALPTTPKSLPVAPLPSISATSLAAIRANPAISPTVAQFDPAKAEEISRTVYIGNINSSISEPELTEFFSTCGPVAYVKMAGDPAQPTRFAFLEFATFEGAQAAMQMNGVMLGDRPLKVNHSKNAINKTPKKTDAPDVQATMRRVREAQMRIASRLNTNESLSDKSPHSSTSREDIVMRDAVQSPTPDESRTRRSRSRSRSGSRSASISRTRRRRSRTPSSLSPSRDRGKREGKGFTREEIILTDSVRDQYFINVIIIIITKSEKDAKD</sequence>
<dbReference type="InterPro" id="IPR012677">
    <property type="entry name" value="Nucleotide-bd_a/b_plait_sf"/>
</dbReference>
<protein>
    <submittedName>
        <fullName evidence="4">582_t:CDS:1</fullName>
    </submittedName>
</protein>
<dbReference type="Proteomes" id="UP000789739">
    <property type="component" value="Unassembled WGS sequence"/>
</dbReference>